<dbReference type="SUPFAM" id="SSF52172">
    <property type="entry name" value="CheY-like"/>
    <property type="match status" value="1"/>
</dbReference>
<dbReference type="eggNOG" id="COG3279">
    <property type="taxonomic scope" value="Bacteria"/>
</dbReference>
<dbReference type="SMART" id="SM00448">
    <property type="entry name" value="REC"/>
    <property type="match status" value="1"/>
</dbReference>
<dbReference type="PROSITE" id="PS50110">
    <property type="entry name" value="RESPONSE_REGULATORY"/>
    <property type="match status" value="1"/>
</dbReference>
<dbReference type="Gene3D" id="3.40.50.2300">
    <property type="match status" value="1"/>
</dbReference>
<evidence type="ECO:0000259" key="3">
    <source>
        <dbReference type="PROSITE" id="PS50930"/>
    </source>
</evidence>
<dbReference type="Proteomes" id="UP000011135">
    <property type="component" value="Unassembled WGS sequence"/>
</dbReference>
<evidence type="ECO:0000313" key="4">
    <source>
        <dbReference type="EMBL" id="ELR69247.1"/>
    </source>
</evidence>
<evidence type="ECO:0000256" key="1">
    <source>
        <dbReference type="PROSITE-ProRule" id="PRU00169"/>
    </source>
</evidence>
<organism evidence="4 5">
    <name type="scientific">Fulvivirga imtechensis AK7</name>
    <dbReference type="NCBI Taxonomy" id="1237149"/>
    <lineage>
        <taxon>Bacteria</taxon>
        <taxon>Pseudomonadati</taxon>
        <taxon>Bacteroidota</taxon>
        <taxon>Cytophagia</taxon>
        <taxon>Cytophagales</taxon>
        <taxon>Fulvivirgaceae</taxon>
        <taxon>Fulvivirga</taxon>
    </lineage>
</organism>
<keyword evidence="5" id="KW-1185">Reference proteome</keyword>
<dbReference type="GO" id="GO:0000156">
    <property type="term" value="F:phosphorelay response regulator activity"/>
    <property type="evidence" value="ECO:0007669"/>
    <property type="project" value="InterPro"/>
</dbReference>
<dbReference type="PANTHER" id="PTHR37299:SF1">
    <property type="entry name" value="STAGE 0 SPORULATION PROTEIN A HOMOLOG"/>
    <property type="match status" value="1"/>
</dbReference>
<accession>L8JPH2</accession>
<dbReference type="FunFam" id="3.40.50.2300:FF:000361">
    <property type="entry name" value="Two-component system response regulator"/>
    <property type="match status" value="1"/>
</dbReference>
<keyword evidence="1" id="KW-0597">Phosphoprotein</keyword>
<dbReference type="STRING" id="1237149.C900_05318"/>
<sequence>MDVLIIEDERPAATRLERLLKNHNNQINILNKIDSVKKAVQWLRLPGNQPQLIFMDIQLADGLSFEIFEHVDIEAPVIFTTAFDEYALKAFKVNSIDYLLKPVDEEELAGAFEKLERLALNHHPRINVMEQINEAMAMLTNKYKSRFVIKVGEHIKSIAVDDIQYFFSRDKASFCCTFDAKNHLLDYSLEQIEAMVDPGRFFRINRQYLISLNAINDIISYSNSRLKIILNHCSDQGVIVSRDRVNDFKNWLDR</sequence>
<protein>
    <submittedName>
        <fullName evidence="4">Two-component system response regulator</fullName>
    </submittedName>
</protein>
<dbReference type="SMART" id="SM00850">
    <property type="entry name" value="LytTR"/>
    <property type="match status" value="1"/>
</dbReference>
<dbReference type="RefSeq" id="WP_009582408.1">
    <property type="nucleotide sequence ID" value="NZ_AMZN01000081.1"/>
</dbReference>
<gene>
    <name evidence="4" type="ORF">C900_05318</name>
</gene>
<feature type="domain" description="HTH LytTR-type" evidence="3">
    <location>
        <begin position="147"/>
        <end position="254"/>
    </location>
</feature>
<evidence type="ECO:0000313" key="5">
    <source>
        <dbReference type="Proteomes" id="UP000011135"/>
    </source>
</evidence>
<dbReference type="GO" id="GO:0003677">
    <property type="term" value="F:DNA binding"/>
    <property type="evidence" value="ECO:0007669"/>
    <property type="project" value="InterPro"/>
</dbReference>
<dbReference type="OrthoDB" id="646623at2"/>
<dbReference type="InterPro" id="IPR001789">
    <property type="entry name" value="Sig_transdc_resp-reg_receiver"/>
</dbReference>
<name>L8JPH2_9BACT</name>
<dbReference type="Pfam" id="PF00072">
    <property type="entry name" value="Response_reg"/>
    <property type="match status" value="1"/>
</dbReference>
<dbReference type="InterPro" id="IPR046947">
    <property type="entry name" value="LytR-like"/>
</dbReference>
<dbReference type="Pfam" id="PF04397">
    <property type="entry name" value="LytTR"/>
    <property type="match status" value="1"/>
</dbReference>
<dbReference type="AlphaFoldDB" id="L8JPH2"/>
<dbReference type="InterPro" id="IPR011006">
    <property type="entry name" value="CheY-like_superfamily"/>
</dbReference>
<dbReference type="PROSITE" id="PS50930">
    <property type="entry name" value="HTH_LYTTR"/>
    <property type="match status" value="1"/>
</dbReference>
<proteinExistence type="predicted"/>
<dbReference type="PATRIC" id="fig|1237149.3.peg.4699"/>
<dbReference type="PANTHER" id="PTHR37299">
    <property type="entry name" value="TRANSCRIPTIONAL REGULATOR-RELATED"/>
    <property type="match status" value="1"/>
</dbReference>
<evidence type="ECO:0000259" key="2">
    <source>
        <dbReference type="PROSITE" id="PS50110"/>
    </source>
</evidence>
<feature type="domain" description="Response regulatory" evidence="2">
    <location>
        <begin position="2"/>
        <end position="116"/>
    </location>
</feature>
<dbReference type="Gene3D" id="2.40.50.1020">
    <property type="entry name" value="LytTr DNA-binding domain"/>
    <property type="match status" value="1"/>
</dbReference>
<dbReference type="InterPro" id="IPR007492">
    <property type="entry name" value="LytTR_DNA-bd_dom"/>
</dbReference>
<reference evidence="4 5" key="1">
    <citation type="submission" date="2012-12" db="EMBL/GenBank/DDBJ databases">
        <title>Genome assembly of Fulvivirga imtechensis AK7.</title>
        <authorList>
            <person name="Nupur N."/>
            <person name="Khatri I."/>
            <person name="Kumar R."/>
            <person name="Subramanian S."/>
            <person name="Pinnaka A."/>
        </authorList>
    </citation>
    <scope>NUCLEOTIDE SEQUENCE [LARGE SCALE GENOMIC DNA]</scope>
    <source>
        <strain evidence="4 5">AK7</strain>
    </source>
</reference>
<feature type="modified residue" description="4-aspartylphosphate" evidence="1">
    <location>
        <position position="56"/>
    </location>
</feature>
<dbReference type="EMBL" id="AMZN01000081">
    <property type="protein sequence ID" value="ELR69247.1"/>
    <property type="molecule type" value="Genomic_DNA"/>
</dbReference>
<comment type="caution">
    <text evidence="4">The sequence shown here is derived from an EMBL/GenBank/DDBJ whole genome shotgun (WGS) entry which is preliminary data.</text>
</comment>